<dbReference type="EMBL" id="UINC01150222">
    <property type="protein sequence ID" value="SVD43147.1"/>
    <property type="molecule type" value="Genomic_DNA"/>
</dbReference>
<name>A0A382V9P5_9ZZZZ</name>
<evidence type="ECO:0008006" key="2">
    <source>
        <dbReference type="Google" id="ProtNLM"/>
    </source>
</evidence>
<evidence type="ECO:0000313" key="1">
    <source>
        <dbReference type="EMBL" id="SVD43147.1"/>
    </source>
</evidence>
<accession>A0A382V9P5</accession>
<sequence length="55" mass="6182">MNNKLILIYMVVIGCFPPLENKPTSDKGDIDLYSTLEDCDPCPLLLNFASSNYQN</sequence>
<feature type="non-terminal residue" evidence="1">
    <location>
        <position position="55"/>
    </location>
</feature>
<dbReference type="PROSITE" id="PS51257">
    <property type="entry name" value="PROKAR_LIPOPROTEIN"/>
    <property type="match status" value="1"/>
</dbReference>
<reference evidence="1" key="1">
    <citation type="submission" date="2018-05" db="EMBL/GenBank/DDBJ databases">
        <authorList>
            <person name="Lanie J.A."/>
            <person name="Ng W.-L."/>
            <person name="Kazmierczak K.M."/>
            <person name="Andrzejewski T.M."/>
            <person name="Davidsen T.M."/>
            <person name="Wayne K.J."/>
            <person name="Tettelin H."/>
            <person name="Glass J.I."/>
            <person name="Rusch D."/>
            <person name="Podicherti R."/>
            <person name="Tsui H.-C.T."/>
            <person name="Winkler M.E."/>
        </authorList>
    </citation>
    <scope>NUCLEOTIDE SEQUENCE</scope>
</reference>
<dbReference type="AlphaFoldDB" id="A0A382V9P5"/>
<protein>
    <recommendedName>
        <fullName evidence="2">Lipoprotein</fullName>
    </recommendedName>
</protein>
<organism evidence="1">
    <name type="scientific">marine metagenome</name>
    <dbReference type="NCBI Taxonomy" id="408172"/>
    <lineage>
        <taxon>unclassified sequences</taxon>
        <taxon>metagenomes</taxon>
        <taxon>ecological metagenomes</taxon>
    </lineage>
</organism>
<proteinExistence type="predicted"/>
<gene>
    <name evidence="1" type="ORF">METZ01_LOCUS396001</name>
</gene>